<feature type="region of interest" description="Disordered" evidence="1">
    <location>
        <begin position="54"/>
        <end position="78"/>
    </location>
</feature>
<dbReference type="AlphaFoldDB" id="A0AAW0M523"/>
<dbReference type="Proteomes" id="UP000237347">
    <property type="component" value="Unassembled WGS sequence"/>
</dbReference>
<sequence length="78" mass="8579">MKGERGLDKWELQLKSSNCFSLVNRNTSQEQLGTKVGLPGLVLQSFMILIAQQTTSTTEHRNHRADIGGENGPPQATL</sequence>
<dbReference type="EMBL" id="PKMF04000024">
    <property type="protein sequence ID" value="KAK7857854.1"/>
    <property type="molecule type" value="Genomic_DNA"/>
</dbReference>
<protein>
    <submittedName>
        <fullName evidence="2">Uncharacterized protein</fullName>
    </submittedName>
</protein>
<name>A0AAW0M523_QUESU</name>
<gene>
    <name evidence="2" type="ORF">CFP56_015828</name>
</gene>
<proteinExistence type="predicted"/>
<evidence type="ECO:0000313" key="3">
    <source>
        <dbReference type="Proteomes" id="UP000237347"/>
    </source>
</evidence>
<comment type="caution">
    <text evidence="2">The sequence shown here is derived from an EMBL/GenBank/DDBJ whole genome shotgun (WGS) entry which is preliminary data.</text>
</comment>
<keyword evidence="3" id="KW-1185">Reference proteome</keyword>
<feature type="compositionally biased region" description="Basic and acidic residues" evidence="1">
    <location>
        <begin position="58"/>
        <end position="67"/>
    </location>
</feature>
<evidence type="ECO:0000256" key="1">
    <source>
        <dbReference type="SAM" id="MobiDB-lite"/>
    </source>
</evidence>
<organism evidence="2 3">
    <name type="scientific">Quercus suber</name>
    <name type="common">Cork oak</name>
    <dbReference type="NCBI Taxonomy" id="58331"/>
    <lineage>
        <taxon>Eukaryota</taxon>
        <taxon>Viridiplantae</taxon>
        <taxon>Streptophyta</taxon>
        <taxon>Embryophyta</taxon>
        <taxon>Tracheophyta</taxon>
        <taxon>Spermatophyta</taxon>
        <taxon>Magnoliopsida</taxon>
        <taxon>eudicotyledons</taxon>
        <taxon>Gunneridae</taxon>
        <taxon>Pentapetalae</taxon>
        <taxon>rosids</taxon>
        <taxon>fabids</taxon>
        <taxon>Fagales</taxon>
        <taxon>Fagaceae</taxon>
        <taxon>Quercus</taxon>
    </lineage>
</organism>
<accession>A0AAW0M523</accession>
<evidence type="ECO:0000313" key="2">
    <source>
        <dbReference type="EMBL" id="KAK7857854.1"/>
    </source>
</evidence>
<reference evidence="2 3" key="1">
    <citation type="journal article" date="2018" name="Sci. Data">
        <title>The draft genome sequence of cork oak.</title>
        <authorList>
            <person name="Ramos A.M."/>
            <person name="Usie A."/>
            <person name="Barbosa P."/>
            <person name="Barros P.M."/>
            <person name="Capote T."/>
            <person name="Chaves I."/>
            <person name="Simoes F."/>
            <person name="Abreu I."/>
            <person name="Carrasquinho I."/>
            <person name="Faro C."/>
            <person name="Guimaraes J.B."/>
            <person name="Mendonca D."/>
            <person name="Nobrega F."/>
            <person name="Rodrigues L."/>
            <person name="Saibo N.J.M."/>
            <person name="Varela M.C."/>
            <person name="Egas C."/>
            <person name="Matos J."/>
            <person name="Miguel C.M."/>
            <person name="Oliveira M.M."/>
            <person name="Ricardo C.P."/>
            <person name="Goncalves S."/>
        </authorList>
    </citation>
    <scope>NUCLEOTIDE SEQUENCE [LARGE SCALE GENOMIC DNA]</scope>
    <source>
        <strain evidence="3">cv. HL8</strain>
    </source>
</reference>